<dbReference type="InterPro" id="IPR000903">
    <property type="entry name" value="NMT"/>
</dbReference>
<evidence type="ECO:0000259" key="14">
    <source>
        <dbReference type="Pfam" id="PF01233"/>
    </source>
</evidence>
<feature type="compositionally biased region" description="Acidic residues" evidence="13">
    <location>
        <begin position="35"/>
        <end position="45"/>
    </location>
</feature>
<keyword evidence="17" id="KW-1185">Reference proteome</keyword>
<dbReference type="Gene3D" id="3.40.630.30">
    <property type="match status" value="2"/>
</dbReference>
<evidence type="ECO:0000256" key="10">
    <source>
        <dbReference type="ARBA" id="ARBA00048276"/>
    </source>
</evidence>
<dbReference type="STRING" id="1745343.A0A2J6QE01"/>
<comment type="function">
    <text evidence="1 11">Adds a myristoyl group to the N-terminal glycine residue of certain cellular proteins.</text>
</comment>
<dbReference type="GO" id="GO:0005737">
    <property type="term" value="C:cytoplasm"/>
    <property type="evidence" value="ECO:0007669"/>
    <property type="project" value="UniProtKB-SubCell"/>
</dbReference>
<evidence type="ECO:0000256" key="1">
    <source>
        <dbReference type="ARBA" id="ARBA00003900"/>
    </source>
</evidence>
<dbReference type="OrthoDB" id="60315at2759"/>
<dbReference type="InterPro" id="IPR022676">
    <property type="entry name" value="NMT_N"/>
</dbReference>
<dbReference type="Pfam" id="PF02799">
    <property type="entry name" value="NMT_C"/>
    <property type="match status" value="1"/>
</dbReference>
<dbReference type="AlphaFoldDB" id="A0A2J6QE01"/>
<name>A0A2J6QE01_9HELO</name>
<keyword evidence="9 11" id="KW-0012">Acyltransferase</keyword>
<sequence length="567" mass="63691">MADESKIDDPKGKQKAAEEAIAEVKADPTAKVESDNEDEHEEDTAAADTPASGAAAKKKKSKKKRLKAALTGKSSEDTSSGGSRDEIQKAVSGLSNDQISEILKMNPALAEQLGVGQNADLSGTKVTESLKRLKLEDIMTGLASSGKNVKDMANYKFWQTQPVPKFGESSAEVEEGPIKVYGVEVVPKEAPPLLEGFEWVTMDLTEDKQLEELFQLLYGHYVEDDEAMFRFNYSVSFLKWALLCPGWTAEWHVGIRATASRKLVAFISAIPVSLRVRKNILKASEVNFMVVHKKLRAKRLAPVLIKEITRRCNLDGVFQAIYTGGVVLPKPVSTCRYFHRAIDWVKLHEVGFSPLPPNSKPQYQVRKYALPDHTATKGLREMEPKDIDPVLSLLKRFLERTEMAPMFTRDEVEHWLLHKKDAPGEQVIWSYVVEDPATKKITDFFSFYVLESSVINNDKHKNVRAAYLFYYATEHALVPKPSRSDLRTRLNELINDALILAKKYKFDVFNALTLMDNNLFLEQQKFGPGDGQLHYYLFNYRANPIAGGVDKKNNIDENCSGIGVVML</sequence>
<evidence type="ECO:0000256" key="11">
    <source>
        <dbReference type="RuleBase" id="RU000586"/>
    </source>
</evidence>
<comment type="catalytic activity">
    <reaction evidence="10 11">
        <text>N-terminal glycyl-[protein] + tetradecanoyl-CoA = N-tetradecanoylglycyl-[protein] + CoA + H(+)</text>
        <dbReference type="Rhea" id="RHEA:15521"/>
        <dbReference type="Rhea" id="RHEA-COMP:12666"/>
        <dbReference type="Rhea" id="RHEA-COMP:12667"/>
        <dbReference type="ChEBI" id="CHEBI:15378"/>
        <dbReference type="ChEBI" id="CHEBI:57287"/>
        <dbReference type="ChEBI" id="CHEBI:57385"/>
        <dbReference type="ChEBI" id="CHEBI:64723"/>
        <dbReference type="ChEBI" id="CHEBI:133050"/>
        <dbReference type="EC" id="2.3.1.97"/>
    </reaction>
</comment>
<dbReference type="PANTHER" id="PTHR11377">
    <property type="entry name" value="N-MYRISTOYL TRANSFERASE"/>
    <property type="match status" value="1"/>
</dbReference>
<proteinExistence type="inferred from homology"/>
<evidence type="ECO:0000313" key="17">
    <source>
        <dbReference type="Proteomes" id="UP000235672"/>
    </source>
</evidence>
<evidence type="ECO:0000256" key="4">
    <source>
        <dbReference type="ARBA" id="ARBA00011245"/>
    </source>
</evidence>
<dbReference type="InterPro" id="IPR016181">
    <property type="entry name" value="Acyl_CoA_acyltransferase"/>
</dbReference>
<evidence type="ECO:0000256" key="3">
    <source>
        <dbReference type="ARBA" id="ARBA00009469"/>
    </source>
</evidence>
<dbReference type="EC" id="2.3.1.97" evidence="5 11"/>
<accession>A0A2J6QE01</accession>
<evidence type="ECO:0000256" key="12">
    <source>
        <dbReference type="RuleBase" id="RU004178"/>
    </source>
</evidence>
<keyword evidence="7" id="KW-0963">Cytoplasm</keyword>
<dbReference type="InterPro" id="IPR022677">
    <property type="entry name" value="NMT_C"/>
</dbReference>
<evidence type="ECO:0000256" key="8">
    <source>
        <dbReference type="ARBA" id="ARBA00022679"/>
    </source>
</evidence>
<feature type="compositionally biased region" description="Low complexity" evidence="13">
    <location>
        <begin position="46"/>
        <end position="55"/>
    </location>
</feature>
<evidence type="ECO:0000256" key="5">
    <source>
        <dbReference type="ARBA" id="ARBA00012923"/>
    </source>
</evidence>
<feature type="domain" description="Glycylpeptide N-tetradecanoyltransferase N-terminal" evidence="14">
    <location>
        <begin position="183"/>
        <end position="335"/>
    </location>
</feature>
<evidence type="ECO:0000256" key="2">
    <source>
        <dbReference type="ARBA" id="ARBA00004496"/>
    </source>
</evidence>
<comment type="subcellular location">
    <subcellularLocation>
        <location evidence="2">Cytoplasm</location>
    </subcellularLocation>
</comment>
<evidence type="ECO:0000256" key="6">
    <source>
        <dbReference type="ARBA" id="ARBA00022240"/>
    </source>
</evidence>
<dbReference type="SUPFAM" id="SSF55729">
    <property type="entry name" value="Acyl-CoA N-acyltransferases (Nat)"/>
    <property type="match status" value="2"/>
</dbReference>
<evidence type="ECO:0000259" key="15">
    <source>
        <dbReference type="Pfam" id="PF02799"/>
    </source>
</evidence>
<evidence type="ECO:0000313" key="16">
    <source>
        <dbReference type="EMBL" id="PMD24492.1"/>
    </source>
</evidence>
<dbReference type="Pfam" id="PF01233">
    <property type="entry name" value="NMT"/>
    <property type="match status" value="1"/>
</dbReference>
<feature type="domain" description="Glycylpeptide N-tetradecanoyltransferase C-terminal" evidence="15">
    <location>
        <begin position="349"/>
        <end position="565"/>
    </location>
</feature>
<dbReference type="PROSITE" id="PS00976">
    <property type="entry name" value="NMT_2"/>
    <property type="match status" value="1"/>
</dbReference>
<evidence type="ECO:0000256" key="9">
    <source>
        <dbReference type="ARBA" id="ARBA00023315"/>
    </source>
</evidence>
<dbReference type="EMBL" id="KZ613472">
    <property type="protein sequence ID" value="PMD24492.1"/>
    <property type="molecule type" value="Genomic_DNA"/>
</dbReference>
<comment type="similarity">
    <text evidence="3 12">Belongs to the NMT family.</text>
</comment>
<dbReference type="InterPro" id="IPR022678">
    <property type="entry name" value="NMT_CS"/>
</dbReference>
<evidence type="ECO:0000256" key="7">
    <source>
        <dbReference type="ARBA" id="ARBA00022490"/>
    </source>
</evidence>
<gene>
    <name evidence="16" type="ORF">NA56DRAFT_656217</name>
</gene>
<evidence type="ECO:0000256" key="13">
    <source>
        <dbReference type="SAM" id="MobiDB-lite"/>
    </source>
</evidence>
<protein>
    <recommendedName>
        <fullName evidence="6 11">Glycylpeptide N-tetradecanoyltransferase</fullName>
        <ecNumber evidence="5 11">2.3.1.97</ecNumber>
    </recommendedName>
</protein>
<dbReference type="PANTHER" id="PTHR11377:SF5">
    <property type="entry name" value="GLYCYLPEPTIDE N-TETRADECANOYLTRANSFERASE"/>
    <property type="match status" value="1"/>
</dbReference>
<keyword evidence="8 11" id="KW-0808">Transferase</keyword>
<dbReference type="FunFam" id="3.40.630.30:FF:000042">
    <property type="entry name" value="Glycylpeptide N-tetradecanoyltransferase"/>
    <property type="match status" value="1"/>
</dbReference>
<dbReference type="GO" id="GO:0004379">
    <property type="term" value="F:glycylpeptide N-tetradecanoyltransferase activity"/>
    <property type="evidence" value="ECO:0007669"/>
    <property type="project" value="UniProtKB-EC"/>
</dbReference>
<feature type="compositionally biased region" description="Basic and acidic residues" evidence="13">
    <location>
        <begin position="1"/>
        <end position="34"/>
    </location>
</feature>
<dbReference type="Proteomes" id="UP000235672">
    <property type="component" value="Unassembled WGS sequence"/>
</dbReference>
<dbReference type="FunFam" id="3.40.630.30:FF:000056">
    <property type="entry name" value="Glycylpeptide N-tetradecanoyltransferase"/>
    <property type="match status" value="1"/>
</dbReference>
<reference evidence="16 17" key="1">
    <citation type="submission" date="2016-05" db="EMBL/GenBank/DDBJ databases">
        <title>A degradative enzymes factory behind the ericoid mycorrhizal symbiosis.</title>
        <authorList>
            <consortium name="DOE Joint Genome Institute"/>
            <person name="Martino E."/>
            <person name="Morin E."/>
            <person name="Grelet G."/>
            <person name="Kuo A."/>
            <person name="Kohler A."/>
            <person name="Daghino S."/>
            <person name="Barry K."/>
            <person name="Choi C."/>
            <person name="Cichocki N."/>
            <person name="Clum A."/>
            <person name="Copeland A."/>
            <person name="Hainaut M."/>
            <person name="Haridas S."/>
            <person name="Labutti K."/>
            <person name="Lindquist E."/>
            <person name="Lipzen A."/>
            <person name="Khouja H.-R."/>
            <person name="Murat C."/>
            <person name="Ohm R."/>
            <person name="Olson A."/>
            <person name="Spatafora J."/>
            <person name="Veneault-Fourrey C."/>
            <person name="Henrissat B."/>
            <person name="Grigoriev I."/>
            <person name="Martin F."/>
            <person name="Perotto S."/>
        </authorList>
    </citation>
    <scope>NUCLEOTIDE SEQUENCE [LARGE SCALE GENOMIC DNA]</scope>
    <source>
        <strain evidence="16 17">UAMH 7357</strain>
    </source>
</reference>
<feature type="region of interest" description="Disordered" evidence="13">
    <location>
        <begin position="1"/>
        <end position="86"/>
    </location>
</feature>
<organism evidence="16 17">
    <name type="scientific">Hyaloscypha hepaticicola</name>
    <dbReference type="NCBI Taxonomy" id="2082293"/>
    <lineage>
        <taxon>Eukaryota</taxon>
        <taxon>Fungi</taxon>
        <taxon>Dikarya</taxon>
        <taxon>Ascomycota</taxon>
        <taxon>Pezizomycotina</taxon>
        <taxon>Leotiomycetes</taxon>
        <taxon>Helotiales</taxon>
        <taxon>Hyaloscyphaceae</taxon>
        <taxon>Hyaloscypha</taxon>
    </lineage>
</organism>
<feature type="compositionally biased region" description="Basic residues" evidence="13">
    <location>
        <begin position="56"/>
        <end position="67"/>
    </location>
</feature>
<comment type="subunit">
    <text evidence="4">Monomer.</text>
</comment>